<gene>
    <name evidence="1" type="ORF">B193_1576</name>
</gene>
<evidence type="ECO:0000313" key="2">
    <source>
        <dbReference type="Proteomes" id="UP000006272"/>
    </source>
</evidence>
<reference evidence="1 2" key="1">
    <citation type="submission" date="2012-07" db="EMBL/GenBank/DDBJ databases">
        <title>Draft genome sequence of Desulfovibrio magneticus str. Maddingley MBC34 obtained from a metagenomic sequence of a methanogenic enrichment isolated from coal-seam formation water in Victoria, Australia.</title>
        <authorList>
            <person name="Greenfield P."/>
            <person name="Hendry P."/>
            <person name="Li D."/>
            <person name="Rosewarne C.P."/>
            <person name="Tran-Dinh N."/>
            <person name="Elbourne L.D.H."/>
            <person name="Paulsen I.T."/>
            <person name="Midgley D.J."/>
        </authorList>
    </citation>
    <scope>NUCLEOTIDE SEQUENCE [LARGE SCALE GENOMIC DNA]</scope>
    <source>
        <strain evidence="2">Maddingley MBC34</strain>
    </source>
</reference>
<protein>
    <submittedName>
        <fullName evidence="1">Uncharacterized protein</fullName>
    </submittedName>
</protein>
<sequence length="460" mass="46344">MTTPIYDSVAYLASDRFAVFNAAGDSFASEFAPGARLRADCGTDGVLLGTVAASSFEAATGRTVVTTAMDGGAALTANLAEVLHGNDLPESLCAHAALHAIGGRDALPAASADVSGLISLASAAETQAGTSAAKAVTPAGLVASAKGLIATNTTIFVATTGSDTTGTGASGAPYASIAKALSSIAGKLIASGVIVTIQVADGTYNVSSTITIDHPDADKIQILGNTSAETTVAITAIDTTAKTITVAGNYVSNADATKNIQAGDIVGLTGSSTIGLNGGYVVSGVSYDGTNTVVTCSAETIASSTVGGGVIRILPCQKCVLNVSSGVTPFYVKTQLGMLSGFRINSSGGTAFGMSTDLAYVKYQMTKCIFVGFTRGISLFNGSFGTVSNVIFRNCTIGVYGNLRSTIYYTGYVIHDTCPGNGIYLNRGSWANAFGLLLRGAVISPAADTEGNNKSYICTA</sequence>
<dbReference type="PATRIC" id="fig|1206767.3.peg.1539"/>
<dbReference type="Proteomes" id="UP000006272">
    <property type="component" value="Unassembled WGS sequence"/>
</dbReference>
<evidence type="ECO:0000313" key="1">
    <source>
        <dbReference type="EMBL" id="EKO39696.1"/>
    </source>
</evidence>
<dbReference type="SUPFAM" id="SSF51126">
    <property type="entry name" value="Pectin lyase-like"/>
    <property type="match status" value="1"/>
</dbReference>
<dbReference type="EMBL" id="ALAO01000121">
    <property type="protein sequence ID" value="EKO39696.1"/>
    <property type="molecule type" value="Genomic_DNA"/>
</dbReference>
<dbReference type="AlphaFoldDB" id="K6GRV0"/>
<dbReference type="InterPro" id="IPR011050">
    <property type="entry name" value="Pectin_lyase_fold/virulence"/>
</dbReference>
<organism evidence="1 2">
    <name type="scientific">Solidesulfovibrio magneticus str. Maddingley MBC34</name>
    <dbReference type="NCBI Taxonomy" id="1206767"/>
    <lineage>
        <taxon>Bacteria</taxon>
        <taxon>Pseudomonadati</taxon>
        <taxon>Thermodesulfobacteriota</taxon>
        <taxon>Desulfovibrionia</taxon>
        <taxon>Desulfovibrionales</taxon>
        <taxon>Desulfovibrionaceae</taxon>
        <taxon>Solidesulfovibrio</taxon>
    </lineage>
</organism>
<proteinExistence type="predicted"/>
<name>K6GRV0_9BACT</name>
<comment type="caution">
    <text evidence="1">The sequence shown here is derived from an EMBL/GenBank/DDBJ whole genome shotgun (WGS) entry which is preliminary data.</text>
</comment>
<accession>K6GRV0</accession>